<dbReference type="GO" id="GO:0016740">
    <property type="term" value="F:transferase activity"/>
    <property type="evidence" value="ECO:0007669"/>
    <property type="project" value="UniProtKB-KW"/>
</dbReference>
<reference evidence="1 2" key="1">
    <citation type="submission" date="2017-05" db="EMBL/GenBank/DDBJ databases">
        <title>Thiocyanate degradation by Thiohalobacter thiocyanaticus FOKN1.</title>
        <authorList>
            <person name="Oshiki M."/>
            <person name="Fukushima T."/>
            <person name="Kawano S."/>
            <person name="Nakagawa J."/>
        </authorList>
    </citation>
    <scope>NUCLEOTIDE SEQUENCE [LARGE SCALE GENOMIC DNA]</scope>
    <source>
        <strain evidence="1 2">FOKN1</strain>
    </source>
</reference>
<dbReference type="RefSeq" id="WP_157745220.1">
    <property type="nucleotide sequence ID" value="NZ_AP018052.1"/>
</dbReference>
<dbReference type="AlphaFoldDB" id="A0A1Z4VMA8"/>
<name>A0A1Z4VMA8_9GAMM</name>
<dbReference type="Pfam" id="PF13289">
    <property type="entry name" value="SIR2_2"/>
    <property type="match status" value="1"/>
</dbReference>
<evidence type="ECO:0000313" key="2">
    <source>
        <dbReference type="Proteomes" id="UP000218765"/>
    </source>
</evidence>
<dbReference type="KEGG" id="ttc:FOKN1_0239"/>
<dbReference type="EMBL" id="AP018052">
    <property type="protein sequence ID" value="BAZ92643.1"/>
    <property type="molecule type" value="Genomic_DNA"/>
</dbReference>
<accession>A0A1Z4VMA8</accession>
<dbReference type="OrthoDB" id="9812283at2"/>
<dbReference type="Proteomes" id="UP000218765">
    <property type="component" value="Chromosome"/>
</dbReference>
<gene>
    <name evidence="1" type="ORF">FOKN1_0239</name>
</gene>
<keyword evidence="2" id="KW-1185">Reference proteome</keyword>
<proteinExistence type="predicted"/>
<organism evidence="1 2">
    <name type="scientific">Thiohalobacter thiocyanaticus</name>
    <dbReference type="NCBI Taxonomy" id="585455"/>
    <lineage>
        <taxon>Bacteria</taxon>
        <taxon>Pseudomonadati</taxon>
        <taxon>Pseudomonadota</taxon>
        <taxon>Gammaproteobacteria</taxon>
        <taxon>Thiohalobacterales</taxon>
        <taxon>Thiohalobacteraceae</taxon>
        <taxon>Thiohalobacter</taxon>
    </lineage>
</organism>
<keyword evidence="1" id="KW-0808">Transferase</keyword>
<sequence length="355" mass="41673">MKRKENRKRVKRLFIFGAGASYGASAARGGKPERQTPLDIQFCQRIEQLDTQKPTWVSNSRDFILKEWKDHVQFSTLGLERAIIRQMGHMDFIDGIHPRRKKNNVSKANYLNSLSHLICYVLRRAKEPKNSLYKALADKYFSNDIDDIDDRIITFNYDELLDNWLLHMHTPQSLYFDRIKRSKEAANRRTIKCDHPLMIKLHGSVNWRCTTTEFEQIVAGKSNEEKAYRIESIWMSKRGTPAPHDDSSPLIIPPLPQKPITRIELFCFLWTKAYEYLHEAEELIICGYSLPDTDNLAQSLFSNFTNRKLKNITIVDPNPGIMKKWRDLMRRKNVNPGARWSYFESFEEYMSVMDS</sequence>
<protein>
    <submittedName>
        <fullName evidence="1">Polyribonucleotide nucleotidyltransferase</fullName>
    </submittedName>
</protein>
<evidence type="ECO:0000313" key="1">
    <source>
        <dbReference type="EMBL" id="BAZ92643.1"/>
    </source>
</evidence>